<keyword evidence="6 10" id="KW-0342">GTP-binding</keyword>
<feature type="binding site" evidence="10">
    <location>
        <begin position="52"/>
        <end position="57"/>
    </location>
    <ligand>
        <name>GTP</name>
        <dbReference type="ChEBI" id="CHEBI:37565"/>
    </ligand>
</feature>
<dbReference type="GO" id="GO:0032502">
    <property type="term" value="P:developmental process"/>
    <property type="evidence" value="ECO:0007669"/>
    <property type="project" value="UniProtKB-ARBA"/>
</dbReference>
<sequence length="363" mass="41483">MGACLSTSGYSANYDGNTAANKDRSYAIDRQIEEDAKKFKRECKILLLGSGESGKSTIVKQMKIIHQNGYTRDELLLYKVTIYKNVIDSAQAIVMAMKKLRLDPVEHVNKIHADKILDYRLDYHQDGNGIYPDIVRSIESLWHDPIIPSVLDRGSEFYLMDSAGYFFDEVQRIGEAEYVPNETDVLMARTKTTGISETKFKSGQLSIHMFDVGGQRSERKKWIHCFEAVTSIIFCVALSEYDQVLLEESGQNRMAESLVLFESVINSRWFLRTSIILFLNKIDIFKSKLPKVPLERYFPEYTGGNDVNKAAKYILWRFTQLNRARLSIYPHLTQATDTSNIRLVFAAVKETILQNALRDSGIL</sequence>
<dbReference type="EMBL" id="CALTRL010001273">
    <property type="protein sequence ID" value="CAH7671865.1"/>
    <property type="molecule type" value="Genomic_DNA"/>
</dbReference>
<dbReference type="Gene3D" id="3.40.50.300">
    <property type="entry name" value="P-loop containing nucleotide triphosphate hydrolases"/>
    <property type="match status" value="1"/>
</dbReference>
<keyword evidence="2" id="KW-0519">Myristate</keyword>
<reference evidence="12" key="1">
    <citation type="submission" date="2022-06" db="EMBL/GenBank/DDBJ databases">
        <authorList>
            <consortium name="SYNGENTA / RWTH Aachen University"/>
        </authorList>
    </citation>
    <scope>NUCLEOTIDE SEQUENCE</scope>
</reference>
<dbReference type="GO" id="GO:0005737">
    <property type="term" value="C:cytoplasm"/>
    <property type="evidence" value="ECO:0007669"/>
    <property type="project" value="TreeGrafter"/>
</dbReference>
<evidence type="ECO:0000256" key="2">
    <source>
        <dbReference type="ARBA" id="ARBA00022707"/>
    </source>
</evidence>
<dbReference type="Gene3D" id="1.10.400.10">
    <property type="entry name" value="GI Alpha 1, domain 2-like"/>
    <property type="match status" value="1"/>
</dbReference>
<keyword evidence="9" id="KW-0449">Lipoprotein</keyword>
<dbReference type="PROSITE" id="PS51882">
    <property type="entry name" value="G_ALPHA"/>
    <property type="match status" value="1"/>
</dbReference>
<dbReference type="InterPro" id="IPR011025">
    <property type="entry name" value="GproteinA_insert"/>
</dbReference>
<proteinExistence type="predicted"/>
<evidence type="ECO:0000256" key="8">
    <source>
        <dbReference type="ARBA" id="ARBA00023224"/>
    </source>
</evidence>
<feature type="binding site" evidence="11">
    <location>
        <position position="56"/>
    </location>
    <ligand>
        <name>Mg(2+)</name>
        <dbReference type="ChEBI" id="CHEBI:18420"/>
    </ligand>
</feature>
<evidence type="ECO:0000256" key="5">
    <source>
        <dbReference type="ARBA" id="ARBA00022842"/>
    </source>
</evidence>
<evidence type="ECO:0000256" key="1">
    <source>
        <dbReference type="ARBA" id="ARBA00011356"/>
    </source>
</evidence>
<dbReference type="GO" id="GO:0007189">
    <property type="term" value="P:adenylate cyclase-activating G protein-coupled receptor signaling pathway"/>
    <property type="evidence" value="ECO:0007669"/>
    <property type="project" value="TreeGrafter"/>
</dbReference>
<evidence type="ECO:0000256" key="4">
    <source>
        <dbReference type="ARBA" id="ARBA00022741"/>
    </source>
</evidence>
<dbReference type="SUPFAM" id="SSF47895">
    <property type="entry name" value="Transducin (alpha subunit), insertion domain"/>
    <property type="match status" value="1"/>
</dbReference>
<dbReference type="FunFam" id="1.10.400.10:FF:000007">
    <property type="entry name" value="Guanine nucleotide-binding protein subunit alpha"/>
    <property type="match status" value="1"/>
</dbReference>
<keyword evidence="8" id="KW-0807">Transducer</keyword>
<evidence type="ECO:0000256" key="9">
    <source>
        <dbReference type="ARBA" id="ARBA00023288"/>
    </source>
</evidence>
<dbReference type="InterPro" id="IPR002975">
    <property type="entry name" value="Fungi_Gprotein_alpha"/>
</dbReference>
<keyword evidence="5 11" id="KW-0460">Magnesium</keyword>
<dbReference type="Proteomes" id="UP001153365">
    <property type="component" value="Unassembled WGS sequence"/>
</dbReference>
<protein>
    <submittedName>
        <fullName evidence="12">Heterotrimeric G-protein alpha subunit (G-alpha, GPA3)</fullName>
    </submittedName>
</protein>
<dbReference type="GO" id="GO:0046872">
    <property type="term" value="F:metal ion binding"/>
    <property type="evidence" value="ECO:0007669"/>
    <property type="project" value="UniProtKB-KW"/>
</dbReference>
<dbReference type="GO" id="GO:0001664">
    <property type="term" value="F:G protein-coupled receptor binding"/>
    <property type="evidence" value="ECO:0007669"/>
    <property type="project" value="InterPro"/>
</dbReference>
<dbReference type="GO" id="GO:0005525">
    <property type="term" value="F:GTP binding"/>
    <property type="evidence" value="ECO:0007669"/>
    <property type="project" value="UniProtKB-KW"/>
</dbReference>
<evidence type="ECO:0000256" key="10">
    <source>
        <dbReference type="PIRSR" id="PIRSR601019-1"/>
    </source>
</evidence>
<dbReference type="PANTHER" id="PTHR10218:SF369">
    <property type="entry name" value="GUANINE NUCLEOTIDE-BINDING PROTEIN ALPHA-2 SUBUNIT"/>
    <property type="match status" value="1"/>
</dbReference>
<gene>
    <name evidence="12" type="ORF">PPACK8108_LOCUS6700</name>
</gene>
<feature type="binding site" evidence="11">
    <location>
        <position position="192"/>
    </location>
    <ligand>
        <name>Mg(2+)</name>
        <dbReference type="ChEBI" id="CHEBI:18420"/>
    </ligand>
</feature>
<feature type="binding site" evidence="10">
    <location>
        <begin position="186"/>
        <end position="192"/>
    </location>
    <ligand>
        <name>GTP</name>
        <dbReference type="ChEBI" id="CHEBI:37565"/>
    </ligand>
</feature>
<keyword evidence="4 10" id="KW-0547">Nucleotide-binding</keyword>
<comment type="caution">
    <text evidence="12">The sequence shown here is derived from an EMBL/GenBank/DDBJ whole genome shotgun (WGS) entry which is preliminary data.</text>
</comment>
<keyword evidence="3 11" id="KW-0479">Metal-binding</keyword>
<dbReference type="AlphaFoldDB" id="A0AAV0AVQ3"/>
<dbReference type="GO" id="GO:0010255">
    <property type="term" value="P:glucose mediated signaling pathway"/>
    <property type="evidence" value="ECO:0007669"/>
    <property type="project" value="UniProtKB-ARBA"/>
</dbReference>
<dbReference type="GO" id="GO:0031683">
    <property type="term" value="F:G-protein beta/gamma-subunit complex binding"/>
    <property type="evidence" value="ECO:0007669"/>
    <property type="project" value="InterPro"/>
</dbReference>
<evidence type="ECO:0000256" key="7">
    <source>
        <dbReference type="ARBA" id="ARBA00023139"/>
    </source>
</evidence>
<comment type="subunit">
    <text evidence="1">G proteins are composed of 3 units; alpha, beta and gamma. The alpha chain contains the guanine nucleotide binding site.</text>
</comment>
<dbReference type="FunFam" id="3.40.50.300:FF:000692">
    <property type="entry name" value="Guanine nucleotide-binding protein subunit alpha"/>
    <property type="match status" value="1"/>
</dbReference>
<dbReference type="PRINTS" id="PR01241">
    <property type="entry name" value="GPROTEINAFNG"/>
</dbReference>
<dbReference type="PANTHER" id="PTHR10218">
    <property type="entry name" value="GTP-BINDING PROTEIN ALPHA SUBUNIT"/>
    <property type="match status" value="1"/>
</dbReference>
<dbReference type="InterPro" id="IPR027417">
    <property type="entry name" value="P-loop_NTPase"/>
</dbReference>
<name>A0AAV0AVQ3_PHAPC</name>
<dbReference type="GO" id="GO:0003924">
    <property type="term" value="F:GTPase activity"/>
    <property type="evidence" value="ECO:0007669"/>
    <property type="project" value="InterPro"/>
</dbReference>
<evidence type="ECO:0000313" key="12">
    <source>
        <dbReference type="EMBL" id="CAH7671865.1"/>
    </source>
</evidence>
<evidence type="ECO:0000256" key="11">
    <source>
        <dbReference type="PIRSR" id="PIRSR601019-2"/>
    </source>
</evidence>
<feature type="binding site" evidence="10">
    <location>
        <begin position="280"/>
        <end position="283"/>
    </location>
    <ligand>
        <name>GTP</name>
        <dbReference type="ChEBI" id="CHEBI:37565"/>
    </ligand>
</feature>
<feature type="binding site" evidence="10">
    <location>
        <begin position="211"/>
        <end position="215"/>
    </location>
    <ligand>
        <name>GTP</name>
        <dbReference type="ChEBI" id="CHEBI:37565"/>
    </ligand>
</feature>
<accession>A0AAV0AVQ3</accession>
<dbReference type="PRINTS" id="PR00318">
    <property type="entry name" value="GPROTEINA"/>
</dbReference>
<dbReference type="Pfam" id="PF00503">
    <property type="entry name" value="G-alpha"/>
    <property type="match status" value="1"/>
</dbReference>
<dbReference type="SUPFAM" id="SSF52540">
    <property type="entry name" value="P-loop containing nucleoside triphosphate hydrolases"/>
    <property type="match status" value="1"/>
</dbReference>
<dbReference type="InterPro" id="IPR001019">
    <property type="entry name" value="Gprotein_alpha_su"/>
</dbReference>
<keyword evidence="13" id="KW-1185">Reference proteome</keyword>
<organism evidence="12 13">
    <name type="scientific">Phakopsora pachyrhizi</name>
    <name type="common">Asian soybean rust disease fungus</name>
    <dbReference type="NCBI Taxonomy" id="170000"/>
    <lineage>
        <taxon>Eukaryota</taxon>
        <taxon>Fungi</taxon>
        <taxon>Dikarya</taxon>
        <taxon>Basidiomycota</taxon>
        <taxon>Pucciniomycotina</taxon>
        <taxon>Pucciniomycetes</taxon>
        <taxon>Pucciniales</taxon>
        <taxon>Phakopsoraceae</taxon>
        <taxon>Phakopsora</taxon>
    </lineage>
</organism>
<feature type="binding site" evidence="10">
    <location>
        <begin position="161"/>
        <end position="162"/>
    </location>
    <ligand>
        <name>GTP</name>
        <dbReference type="ChEBI" id="CHEBI:37565"/>
    </ligand>
</feature>
<dbReference type="CDD" id="cd00066">
    <property type="entry name" value="G-alpha"/>
    <property type="match status" value="1"/>
</dbReference>
<evidence type="ECO:0000256" key="3">
    <source>
        <dbReference type="ARBA" id="ARBA00022723"/>
    </source>
</evidence>
<evidence type="ECO:0000256" key="6">
    <source>
        <dbReference type="ARBA" id="ARBA00023134"/>
    </source>
</evidence>
<evidence type="ECO:0000313" key="13">
    <source>
        <dbReference type="Proteomes" id="UP001153365"/>
    </source>
</evidence>
<dbReference type="FunFam" id="3.40.50.300:FF:000181">
    <property type="entry name" value="Guanine nucleotide-binding protein subunit alpha"/>
    <property type="match status" value="1"/>
</dbReference>
<feature type="binding site" evidence="10">
    <location>
        <position position="335"/>
    </location>
    <ligand>
        <name>GTP</name>
        <dbReference type="ChEBI" id="CHEBI:37565"/>
    </ligand>
</feature>
<dbReference type="GO" id="GO:0005834">
    <property type="term" value="C:heterotrimeric G-protein complex"/>
    <property type="evidence" value="ECO:0007669"/>
    <property type="project" value="InterPro"/>
</dbReference>
<keyword evidence="7" id="KW-0564">Palmitate</keyword>
<dbReference type="SMART" id="SM00275">
    <property type="entry name" value="G_alpha"/>
    <property type="match status" value="1"/>
</dbReference>